<dbReference type="InterPro" id="IPR029016">
    <property type="entry name" value="GAF-like_dom_sf"/>
</dbReference>
<dbReference type="Pfam" id="PF00563">
    <property type="entry name" value="EAL"/>
    <property type="match status" value="1"/>
</dbReference>
<protein>
    <submittedName>
        <fullName evidence="3">Bifunctional diguanylate cyclase/phosphodiesterase</fullName>
    </submittedName>
</protein>
<dbReference type="InterPro" id="IPR001633">
    <property type="entry name" value="EAL_dom"/>
</dbReference>
<dbReference type="Pfam" id="PF00990">
    <property type="entry name" value="GGDEF"/>
    <property type="match status" value="1"/>
</dbReference>
<dbReference type="SUPFAM" id="SSF55073">
    <property type="entry name" value="Nucleotide cyclase"/>
    <property type="match status" value="1"/>
</dbReference>
<dbReference type="InterPro" id="IPR000160">
    <property type="entry name" value="GGDEF_dom"/>
</dbReference>
<dbReference type="Gene3D" id="3.20.20.450">
    <property type="entry name" value="EAL domain"/>
    <property type="match status" value="1"/>
</dbReference>
<dbReference type="Gene3D" id="3.30.70.270">
    <property type="match status" value="1"/>
</dbReference>
<dbReference type="SMART" id="SM00052">
    <property type="entry name" value="EAL"/>
    <property type="match status" value="1"/>
</dbReference>
<dbReference type="PROSITE" id="PS50887">
    <property type="entry name" value="GGDEF"/>
    <property type="match status" value="1"/>
</dbReference>
<evidence type="ECO:0000259" key="1">
    <source>
        <dbReference type="PROSITE" id="PS50883"/>
    </source>
</evidence>
<dbReference type="InterPro" id="IPR035919">
    <property type="entry name" value="EAL_sf"/>
</dbReference>
<reference evidence="4" key="1">
    <citation type="journal article" date="2019" name="Int. J. Syst. Evol. Microbiol.">
        <title>The Global Catalogue of Microorganisms (GCM) 10K type strain sequencing project: providing services to taxonomists for standard genome sequencing and annotation.</title>
        <authorList>
            <consortium name="The Broad Institute Genomics Platform"/>
            <consortium name="The Broad Institute Genome Sequencing Center for Infectious Disease"/>
            <person name="Wu L."/>
            <person name="Ma J."/>
        </authorList>
    </citation>
    <scope>NUCLEOTIDE SEQUENCE [LARGE SCALE GENOMIC DNA]</scope>
    <source>
        <strain evidence="4">CCUG 55995</strain>
    </source>
</reference>
<dbReference type="CDD" id="cd01948">
    <property type="entry name" value="EAL"/>
    <property type="match status" value="1"/>
</dbReference>
<feature type="domain" description="GGDEF" evidence="2">
    <location>
        <begin position="206"/>
        <end position="348"/>
    </location>
</feature>
<evidence type="ECO:0000259" key="2">
    <source>
        <dbReference type="PROSITE" id="PS50887"/>
    </source>
</evidence>
<comment type="caution">
    <text evidence="3">The sequence shown here is derived from an EMBL/GenBank/DDBJ whole genome shotgun (WGS) entry which is preliminary data.</text>
</comment>
<dbReference type="SMART" id="SM00065">
    <property type="entry name" value="GAF"/>
    <property type="match status" value="1"/>
</dbReference>
<evidence type="ECO:0000313" key="4">
    <source>
        <dbReference type="Proteomes" id="UP001595952"/>
    </source>
</evidence>
<dbReference type="SUPFAM" id="SSF141868">
    <property type="entry name" value="EAL domain-like"/>
    <property type="match status" value="1"/>
</dbReference>
<dbReference type="PROSITE" id="PS50883">
    <property type="entry name" value="EAL"/>
    <property type="match status" value="1"/>
</dbReference>
<evidence type="ECO:0000313" key="3">
    <source>
        <dbReference type="EMBL" id="MFC4637097.1"/>
    </source>
</evidence>
<dbReference type="PANTHER" id="PTHR33121:SF70">
    <property type="entry name" value="SIGNALING PROTEIN YKOW"/>
    <property type="match status" value="1"/>
</dbReference>
<dbReference type="CDD" id="cd01949">
    <property type="entry name" value="GGDEF"/>
    <property type="match status" value="1"/>
</dbReference>
<dbReference type="InterPro" id="IPR043128">
    <property type="entry name" value="Rev_trsase/Diguanyl_cyclase"/>
</dbReference>
<dbReference type="InterPro" id="IPR050706">
    <property type="entry name" value="Cyclic-di-GMP_PDE-like"/>
</dbReference>
<dbReference type="RefSeq" id="WP_380060680.1">
    <property type="nucleotide sequence ID" value="NZ_JBHSEI010000001.1"/>
</dbReference>
<keyword evidence="4" id="KW-1185">Reference proteome</keyword>
<dbReference type="SUPFAM" id="SSF55781">
    <property type="entry name" value="GAF domain-like"/>
    <property type="match status" value="1"/>
</dbReference>
<accession>A0ABV9I409</accession>
<dbReference type="PANTHER" id="PTHR33121">
    <property type="entry name" value="CYCLIC DI-GMP PHOSPHODIESTERASE PDEF"/>
    <property type="match status" value="1"/>
</dbReference>
<organism evidence="3 4">
    <name type="scientific">Deinococcus hohokamensis</name>
    <dbReference type="NCBI Taxonomy" id="309883"/>
    <lineage>
        <taxon>Bacteria</taxon>
        <taxon>Thermotogati</taxon>
        <taxon>Deinococcota</taxon>
        <taxon>Deinococci</taxon>
        <taxon>Deinococcales</taxon>
        <taxon>Deinococcaceae</taxon>
        <taxon>Deinococcus</taxon>
    </lineage>
</organism>
<dbReference type="EMBL" id="JBHSEI010000001">
    <property type="protein sequence ID" value="MFC4637097.1"/>
    <property type="molecule type" value="Genomic_DNA"/>
</dbReference>
<dbReference type="Gene3D" id="3.30.450.40">
    <property type="match status" value="1"/>
</dbReference>
<dbReference type="SMART" id="SM00267">
    <property type="entry name" value="GGDEF"/>
    <property type="match status" value="1"/>
</dbReference>
<dbReference type="InterPro" id="IPR003018">
    <property type="entry name" value="GAF"/>
</dbReference>
<dbReference type="NCBIfam" id="TIGR00254">
    <property type="entry name" value="GGDEF"/>
    <property type="match status" value="1"/>
</dbReference>
<proteinExistence type="predicted"/>
<dbReference type="Pfam" id="PF01590">
    <property type="entry name" value="GAF"/>
    <property type="match status" value="1"/>
</dbReference>
<dbReference type="Proteomes" id="UP001595952">
    <property type="component" value="Unassembled WGS sequence"/>
</dbReference>
<name>A0ABV9I409_9DEIO</name>
<feature type="domain" description="EAL" evidence="1">
    <location>
        <begin position="357"/>
        <end position="609"/>
    </location>
</feature>
<dbReference type="InterPro" id="IPR029787">
    <property type="entry name" value="Nucleotide_cyclase"/>
</dbReference>
<sequence>MTFSGPEHETKRLEALHRYQVLDTPPEVEFDRLTRLAQHFLDVPVVLINLVDATRTWMKSAQGTVVQEFDRAHACCARTIEGDQVYTVPDLYAHPDLNKDGLVRHAQVRAYAGAPLITPDRQRIGTLAVYDTRPRIFSSAEQRFLQDLAAIVIDSLELRLMVRLWQDAQHHSAYLAQHDPLTGLPNRLRLLDRAQLAFHQAHRSGHSVAFMVLDLDGFKSVNDSLGHSVGDELLKEVGQRLRASIRQDDTVARLGGDEFVILLPELTEPLDAARVAQKLLDCLRRPIRIGEDDIELSASLGIAIHPADGLDTGERTPEAQANALLRAADTAMYEAKAAGKAQYQFYSQTMTLTAQRKADLRARLAQAIHDGRMAVHYQPQVEMHSGRVVGMEALARWPQAGGGWISPLEFIPLAEESHLIHDLGAWVLRTACQQLVEWQRQGFAAWDLSVNVSVKQWEAPNFFALVQGILADTGLPPERLVLEVTESVTFTAPQEARRLSEAFAALGIRVALDDFGTGFSSLSQMQDLCIQQIKVDRSFVQRLGDTPKAQALAETIVMMGRQLGMTVVGEGIETAAQRARLQDFACHLGQGYLIGRPVAPGAFLERYGK</sequence>
<gene>
    <name evidence="3" type="ORF">ACFO0D_01965</name>
</gene>